<reference evidence="1" key="1">
    <citation type="submission" date="2020-05" db="UniProtKB">
        <authorList>
            <consortium name="EnsemblMetazoa"/>
        </authorList>
    </citation>
    <scope>IDENTIFICATION</scope>
    <source>
        <strain evidence="1">TTRI</strain>
    </source>
</reference>
<dbReference type="GO" id="GO:0005245">
    <property type="term" value="F:voltage-gated calcium channel activity"/>
    <property type="evidence" value="ECO:0007669"/>
    <property type="project" value="TreeGrafter"/>
</dbReference>
<evidence type="ECO:0000313" key="1">
    <source>
        <dbReference type="EnsemblMetazoa" id="GAUT031316-PA"/>
    </source>
</evidence>
<sequence>MIEVELLDDDRPPRDFNPVLLTIRDSIINQSTGSKWMLVKNHFDEMKRVARVKRQYYWTAIQNTPFTLVITYPEQYGVNRLQIRIEDEIHRMNIKGSNTLSYFTGKRWKIHPQWLFCKHSNMTFDTPEEELLWFLGKMSQPGWKWPSSRSALPPEHTAAMYCKYKTHSIGNFIYSHIVNIVVCFALSG</sequence>
<dbReference type="STRING" id="7395.A0A1A9VAT4"/>
<accession>A0A1A9VAT4</accession>
<dbReference type="Proteomes" id="UP000078200">
    <property type="component" value="Unassembled WGS sequence"/>
</dbReference>
<evidence type="ECO:0000313" key="2">
    <source>
        <dbReference type="Proteomes" id="UP000078200"/>
    </source>
</evidence>
<dbReference type="VEuPathDB" id="VectorBase:GAUT031316"/>
<dbReference type="PANTHER" id="PTHR10166">
    <property type="entry name" value="VOLTAGE-DEPENDENT CALCIUM CHANNEL SUBUNIT ALPHA-2/DELTA-RELATED"/>
    <property type="match status" value="1"/>
</dbReference>
<dbReference type="GO" id="GO:0005891">
    <property type="term" value="C:voltage-gated calcium channel complex"/>
    <property type="evidence" value="ECO:0007669"/>
    <property type="project" value="TreeGrafter"/>
</dbReference>
<dbReference type="EnsemblMetazoa" id="GAUT031316-RA">
    <property type="protein sequence ID" value="GAUT031316-PA"/>
    <property type="gene ID" value="GAUT031316"/>
</dbReference>
<dbReference type="PANTHER" id="PTHR10166:SF63">
    <property type="entry name" value="STRAIGHTJACKET, ISOFORM C"/>
    <property type="match status" value="1"/>
</dbReference>
<proteinExistence type="predicted"/>
<keyword evidence="2" id="KW-1185">Reference proteome</keyword>
<dbReference type="InterPro" id="IPR051173">
    <property type="entry name" value="Ca_channel_alpha-2/delta"/>
</dbReference>
<dbReference type="AlphaFoldDB" id="A0A1A9VAT4"/>
<organism evidence="1 2">
    <name type="scientific">Glossina austeni</name>
    <name type="common">Savannah tsetse fly</name>
    <dbReference type="NCBI Taxonomy" id="7395"/>
    <lineage>
        <taxon>Eukaryota</taxon>
        <taxon>Metazoa</taxon>
        <taxon>Ecdysozoa</taxon>
        <taxon>Arthropoda</taxon>
        <taxon>Hexapoda</taxon>
        <taxon>Insecta</taxon>
        <taxon>Pterygota</taxon>
        <taxon>Neoptera</taxon>
        <taxon>Endopterygota</taxon>
        <taxon>Diptera</taxon>
        <taxon>Brachycera</taxon>
        <taxon>Muscomorpha</taxon>
        <taxon>Hippoboscoidea</taxon>
        <taxon>Glossinidae</taxon>
        <taxon>Glossina</taxon>
    </lineage>
</organism>
<protein>
    <submittedName>
        <fullName evidence="1">Uncharacterized protein</fullName>
    </submittedName>
</protein>
<name>A0A1A9VAT4_GLOAU</name>